<protein>
    <submittedName>
        <fullName evidence="7">Tetratricopeptide repeat protein</fullName>
    </submittedName>
</protein>
<dbReference type="EMBL" id="JAUJEB010000010">
    <property type="protein sequence ID" value="MDN5216712.1"/>
    <property type="molecule type" value="Genomic_DNA"/>
</dbReference>
<keyword evidence="5" id="KW-1133">Transmembrane helix</keyword>
<dbReference type="Gene3D" id="1.25.40.10">
    <property type="entry name" value="Tetratricopeptide repeat domain"/>
    <property type="match status" value="2"/>
</dbReference>
<evidence type="ECO:0000313" key="7">
    <source>
        <dbReference type="EMBL" id="MDN5216712.1"/>
    </source>
</evidence>
<name>A0ABT8LG18_9BACT</name>
<evidence type="ECO:0000313" key="8">
    <source>
        <dbReference type="Proteomes" id="UP001172083"/>
    </source>
</evidence>
<dbReference type="InterPro" id="IPR019734">
    <property type="entry name" value="TPR_rpt"/>
</dbReference>
<feature type="repeat" description="TPR" evidence="3">
    <location>
        <begin position="153"/>
        <end position="186"/>
    </location>
</feature>
<feature type="repeat" description="TPR" evidence="3">
    <location>
        <begin position="113"/>
        <end position="146"/>
    </location>
</feature>
<keyword evidence="4" id="KW-0175">Coiled coil</keyword>
<feature type="domain" description="PPM-type phosphatase" evidence="6">
    <location>
        <begin position="446"/>
        <end position="642"/>
    </location>
</feature>
<dbReference type="PROSITE" id="PS50005">
    <property type="entry name" value="TPR"/>
    <property type="match status" value="4"/>
</dbReference>
<dbReference type="RefSeq" id="WP_346762050.1">
    <property type="nucleotide sequence ID" value="NZ_JAUJEB010000010.1"/>
</dbReference>
<dbReference type="SUPFAM" id="SSF48452">
    <property type="entry name" value="TPR-like"/>
    <property type="match status" value="1"/>
</dbReference>
<dbReference type="SMART" id="SM00028">
    <property type="entry name" value="TPR"/>
    <property type="match status" value="6"/>
</dbReference>
<evidence type="ECO:0000256" key="4">
    <source>
        <dbReference type="SAM" id="Coils"/>
    </source>
</evidence>
<proteinExistence type="predicted"/>
<dbReference type="Pfam" id="PF07228">
    <property type="entry name" value="SpoIIE"/>
    <property type="match status" value="1"/>
</dbReference>
<feature type="transmembrane region" description="Helical" evidence="5">
    <location>
        <begin position="350"/>
        <end position="370"/>
    </location>
</feature>
<dbReference type="InterPro" id="IPR036457">
    <property type="entry name" value="PPM-type-like_dom_sf"/>
</dbReference>
<evidence type="ECO:0000256" key="2">
    <source>
        <dbReference type="ARBA" id="ARBA00022803"/>
    </source>
</evidence>
<evidence type="ECO:0000256" key="3">
    <source>
        <dbReference type="PROSITE-ProRule" id="PRU00339"/>
    </source>
</evidence>
<organism evidence="7 8">
    <name type="scientific">Agaribacillus aureus</name>
    <dbReference type="NCBI Taxonomy" id="3051825"/>
    <lineage>
        <taxon>Bacteria</taxon>
        <taxon>Pseudomonadati</taxon>
        <taxon>Bacteroidota</taxon>
        <taxon>Cytophagia</taxon>
        <taxon>Cytophagales</taxon>
        <taxon>Splendidivirgaceae</taxon>
        <taxon>Agaribacillus</taxon>
    </lineage>
</organism>
<accession>A0ABT8LG18</accession>
<sequence length="646" mass="74706">MRASVGFFIIITGIIGEVGAQTNQVVYEYDSIKMASLYARSRDQRIKNPELSLELGQEFLDMAKKSKNKAKEAVALENLARIFFNIGSYSRTLEYFFDVLRIAEEQGDSFNQAITLNNIGIVYGENGQLEKALEYYGKSLAIKEELGNQEAIVNTLSNIGLIYDELGEYEKGFDSYTKALNIDRKRQYVDGIFVSLNNLGQNFLKRGLYDSALVYFKESWNLGTTVENDYDKAHLLNNMAAAYLGKGKTTEAEEFYLRAIALAEKIKARLRLRESYLGLSRVYDVMSDYGKSLEFYKRYEYLKDSLFNEEKLQKINEIEADYKIKKKESEVNLIKKESEIQDLRRSQTRLVAYLLISCLFLFGTLIFVLYKRNQFKIKANKDLELKNNEILTKNIDIMDSIAYAKSIQESFLPDPRILNKFFTNSFIYYKARDVINGDFFWFADEEDYLIFAVVDCTGHGVPGALITVMGNSLLNEIVSEKRILYPSEILTELNYRVLHTLNQENYQGNNNEGMDVAIGRFDKGSMKLSFAGAKRPLYYFRDNHLHVIKGDSHSVGGTFYAKDRDYKEHEIYLNKNDTFYVFTDGYADQFGGENNKKFLPGRFKDLICEIQGDDMEKQREILDRKFRYWKGEREQTDDILVMGVLI</sequence>
<evidence type="ECO:0000256" key="1">
    <source>
        <dbReference type="ARBA" id="ARBA00022737"/>
    </source>
</evidence>
<feature type="repeat" description="TPR" evidence="3">
    <location>
        <begin position="233"/>
        <end position="266"/>
    </location>
</feature>
<feature type="coiled-coil region" evidence="4">
    <location>
        <begin position="308"/>
        <end position="346"/>
    </location>
</feature>
<evidence type="ECO:0000256" key="5">
    <source>
        <dbReference type="SAM" id="Phobius"/>
    </source>
</evidence>
<dbReference type="PANTHER" id="PTHR45641">
    <property type="entry name" value="TETRATRICOPEPTIDE REPEAT PROTEIN (AFU_ORTHOLOGUE AFUA_6G03870)"/>
    <property type="match status" value="1"/>
</dbReference>
<keyword evidence="8" id="KW-1185">Reference proteome</keyword>
<dbReference type="Proteomes" id="UP001172083">
    <property type="component" value="Unassembled WGS sequence"/>
</dbReference>
<keyword evidence="1" id="KW-0677">Repeat</keyword>
<reference evidence="7" key="1">
    <citation type="submission" date="2023-06" db="EMBL/GenBank/DDBJ databases">
        <title>Genomic of Agaribacillus aureum.</title>
        <authorList>
            <person name="Wang G."/>
        </authorList>
    </citation>
    <scope>NUCLEOTIDE SEQUENCE</scope>
    <source>
        <strain evidence="7">BMA12</strain>
    </source>
</reference>
<keyword evidence="5" id="KW-0812">Transmembrane</keyword>
<feature type="repeat" description="TPR" evidence="3">
    <location>
        <begin position="73"/>
        <end position="106"/>
    </location>
</feature>
<comment type="caution">
    <text evidence="7">The sequence shown here is derived from an EMBL/GenBank/DDBJ whole genome shotgun (WGS) entry which is preliminary data.</text>
</comment>
<dbReference type="PANTHER" id="PTHR45641:SF19">
    <property type="entry name" value="NEPHROCYSTIN-3"/>
    <property type="match status" value="1"/>
</dbReference>
<dbReference type="InterPro" id="IPR011990">
    <property type="entry name" value="TPR-like_helical_dom_sf"/>
</dbReference>
<dbReference type="Pfam" id="PF13424">
    <property type="entry name" value="TPR_12"/>
    <property type="match status" value="2"/>
</dbReference>
<dbReference type="Gene3D" id="3.60.40.10">
    <property type="entry name" value="PPM-type phosphatase domain"/>
    <property type="match status" value="1"/>
</dbReference>
<keyword evidence="2 3" id="KW-0802">TPR repeat</keyword>
<evidence type="ECO:0000259" key="6">
    <source>
        <dbReference type="Pfam" id="PF07228"/>
    </source>
</evidence>
<keyword evidence="5" id="KW-0472">Membrane</keyword>
<gene>
    <name evidence="7" type="ORF">QQ020_31875</name>
</gene>
<dbReference type="InterPro" id="IPR001932">
    <property type="entry name" value="PPM-type_phosphatase-like_dom"/>
</dbReference>